<accession>A0A1D2AII0</accession>
<keyword evidence="1" id="KW-0648">Protein biosynthesis</keyword>
<dbReference type="EMBL" id="GETE01001203">
    <property type="protein sequence ID" value="JAT78735.1"/>
    <property type="molecule type" value="Transcribed_RNA"/>
</dbReference>
<dbReference type="GO" id="GO:0003743">
    <property type="term" value="F:translation initiation factor activity"/>
    <property type="evidence" value="ECO:0007669"/>
    <property type="project" value="UniProtKB-KW"/>
</dbReference>
<keyword evidence="1" id="KW-0396">Initiation factor</keyword>
<sequence>YFCHVEYMGAREHVVNGRRTVSATFTTSGHSADVGHREDLLTFLDAFNVLVPADLVELNVVILFFITKVDSVVDFGVLGKFPVGLEVPGLVWVVFEDDVRLGVLVIPQTDQDNVSLVNPHLFPKLPSDVAETFEAVEAHGF</sequence>
<organism evidence="1">
    <name type="scientific">Ornithodoros brasiliensis</name>
    <name type="common">Mouro tick</name>
    <dbReference type="NCBI Taxonomy" id="888526"/>
    <lineage>
        <taxon>Eukaryota</taxon>
        <taxon>Metazoa</taxon>
        <taxon>Ecdysozoa</taxon>
        <taxon>Arthropoda</taxon>
        <taxon>Chelicerata</taxon>
        <taxon>Arachnida</taxon>
        <taxon>Acari</taxon>
        <taxon>Parasitiformes</taxon>
        <taxon>Ixodida</taxon>
        <taxon>Ixodoidea</taxon>
        <taxon>Argasidae</taxon>
        <taxon>Ornithodorinae</taxon>
        <taxon>Ornithodoros</taxon>
    </lineage>
</organism>
<name>A0A1D2AII0_ORNBR</name>
<evidence type="ECO:0000313" key="1">
    <source>
        <dbReference type="EMBL" id="JAT78735.1"/>
    </source>
</evidence>
<reference evidence="1" key="1">
    <citation type="submission" date="2016-07" db="EMBL/GenBank/DDBJ databases">
        <title>Salivary Glands transcriptome analysis on engorged females of Ornithodoros brasiliensis (Acari:Argasidae).</title>
        <authorList>
            <person name="Simons S.M."/>
            <person name="Carvalho E."/>
            <person name="Junqueira-de-Azevedo I."/>
            <person name="Ho P.L."/>
            <person name="Giovanni D."/>
            <person name="Mendonca R."/>
            <person name="Onofrio V."/>
            <person name="Landulfo G."/>
            <person name="Ramirez D."/>
            <person name="Barros-Battesti D."/>
        </authorList>
    </citation>
    <scope>NUCLEOTIDE SEQUENCE</scope>
    <source>
        <strain evidence="1">Female</strain>
        <tissue evidence="1">Salivary gland</tissue>
    </source>
</reference>
<dbReference type="AlphaFoldDB" id="A0A1D2AII0"/>
<proteinExistence type="predicted"/>
<feature type="non-terminal residue" evidence="1">
    <location>
        <position position="1"/>
    </location>
</feature>
<protein>
    <submittedName>
        <fullName evidence="1">Eukaryotic translation initiation factor x chromosomal</fullName>
    </submittedName>
</protein>